<dbReference type="Pfam" id="PF02897">
    <property type="entry name" value="Peptidase_S9_N"/>
    <property type="match status" value="1"/>
</dbReference>
<dbReference type="PANTHER" id="PTHR36842:SF1">
    <property type="entry name" value="PROTEIN TOLB"/>
    <property type="match status" value="1"/>
</dbReference>
<feature type="domain" description="Peptidase S9A N-terminal" evidence="2">
    <location>
        <begin position="105"/>
        <end position="370"/>
    </location>
</feature>
<dbReference type="InterPro" id="IPR011042">
    <property type="entry name" value="6-blade_b-propeller_TolB-like"/>
</dbReference>
<dbReference type="Gene3D" id="2.120.10.30">
    <property type="entry name" value="TolB, C-terminal domain"/>
    <property type="match status" value="1"/>
</dbReference>
<dbReference type="PANTHER" id="PTHR36842">
    <property type="entry name" value="PROTEIN TOLB HOMOLOG"/>
    <property type="match status" value="1"/>
</dbReference>
<dbReference type="GO" id="GO:0004177">
    <property type="term" value="F:aminopeptidase activity"/>
    <property type="evidence" value="ECO:0007669"/>
    <property type="project" value="UniProtKB-KW"/>
</dbReference>
<proteinExistence type="inferred from homology"/>
<comment type="caution">
    <text evidence="3">The sequence shown here is derived from an EMBL/GenBank/DDBJ whole genome shotgun (WGS) entry which is preliminary data.</text>
</comment>
<reference evidence="3 4" key="1">
    <citation type="submission" date="2017-08" db="EMBL/GenBank/DDBJ databases">
        <title>Fine stratification of microbial communities through a metagenomic profile of the photic zone.</title>
        <authorList>
            <person name="Haro-Moreno J.M."/>
            <person name="Lopez-Perez M."/>
            <person name="De La Torre J."/>
            <person name="Picazo A."/>
            <person name="Camacho A."/>
            <person name="Rodriguez-Valera F."/>
        </authorList>
    </citation>
    <scope>NUCLEOTIDE SEQUENCE [LARGE SCALE GENOMIC DNA]</scope>
    <source>
        <strain evidence="3">MED-G28</strain>
    </source>
</reference>
<keyword evidence="3" id="KW-0645">Protease</keyword>
<dbReference type="GO" id="GO:0004252">
    <property type="term" value="F:serine-type endopeptidase activity"/>
    <property type="evidence" value="ECO:0007669"/>
    <property type="project" value="InterPro"/>
</dbReference>
<keyword evidence="3" id="KW-0031">Aminopeptidase</keyword>
<dbReference type="SUPFAM" id="SSF53474">
    <property type="entry name" value="alpha/beta-Hydrolases"/>
    <property type="match status" value="1"/>
</dbReference>
<comment type="similarity">
    <text evidence="1">Belongs to the TolB family.</text>
</comment>
<protein>
    <submittedName>
        <fullName evidence="3">Dipeptidyl aminopeptidase</fullName>
    </submittedName>
</protein>
<dbReference type="InterPro" id="IPR011659">
    <property type="entry name" value="WD40"/>
</dbReference>
<dbReference type="InterPro" id="IPR023302">
    <property type="entry name" value="Pept_S9A_N"/>
</dbReference>
<evidence type="ECO:0000313" key="3">
    <source>
        <dbReference type="EMBL" id="PDH33524.1"/>
    </source>
</evidence>
<dbReference type="Gene3D" id="3.40.50.1820">
    <property type="entry name" value="alpha/beta hydrolase"/>
    <property type="match status" value="1"/>
</dbReference>
<sequence>MFNFILFVSGLMFQPLVMAQQSPLSELSYVVPENEPIVVGQAGDNPADIGRYLLARGARSARVSPDGNSIAFSYSVTGAPQLWTLSTNKSQMKQLTFGNGITFFRWAPDSMRLLYGADNDGNEQESYALINVDGDDEKIVLPPVSGGFRSFGDFSTDGQTIYFASTERNGLDFDIYKADLESGTSELLFEGTYGYYARSLSPNGRYLLVSETVGEDGDNLYLLNTSSTELTTISAPESRANHADGGFAWLPDSSGFYLTSNLNREFSAVVKYDLSSARFSTIESASHDAANIELCGENSGFLAWTENIDGFHELKVRNLSTGSDIEAPRLPEGTYNISCSAKSSKLVITTNGWRTPGDIHTWDINNGELQQSFESNLAGLDPERLVRPESIRITARDGVELQGLLYLPDTSSRTEAGAPPIVFEVHGGPSRQSVANFDAVVQYHVDRGVAVFEPNVRGSSGFGRTYVT</sequence>
<feature type="non-terminal residue" evidence="3">
    <location>
        <position position="468"/>
    </location>
</feature>
<dbReference type="SUPFAM" id="SSF69322">
    <property type="entry name" value="Tricorn protease domain 2"/>
    <property type="match status" value="1"/>
</dbReference>
<organism evidence="3 4">
    <name type="scientific">OM182 bacterium MED-G28</name>
    <dbReference type="NCBI Taxonomy" id="1986256"/>
    <lineage>
        <taxon>Bacteria</taxon>
        <taxon>Pseudomonadati</taxon>
        <taxon>Pseudomonadota</taxon>
        <taxon>Gammaproteobacteria</taxon>
        <taxon>OMG group</taxon>
        <taxon>OM182 clade</taxon>
    </lineage>
</organism>
<evidence type="ECO:0000259" key="2">
    <source>
        <dbReference type="Pfam" id="PF02897"/>
    </source>
</evidence>
<evidence type="ECO:0000313" key="4">
    <source>
        <dbReference type="Proteomes" id="UP000219329"/>
    </source>
</evidence>
<keyword evidence="3" id="KW-0378">Hydrolase</keyword>
<name>A0A2A5WB40_9GAMM</name>
<dbReference type="AlphaFoldDB" id="A0A2A5WB40"/>
<accession>A0A2A5WB40</accession>
<dbReference type="EMBL" id="NTJZ01000008">
    <property type="protein sequence ID" value="PDH33524.1"/>
    <property type="molecule type" value="Genomic_DNA"/>
</dbReference>
<dbReference type="Pfam" id="PF07676">
    <property type="entry name" value="PD40"/>
    <property type="match status" value="1"/>
</dbReference>
<evidence type="ECO:0000256" key="1">
    <source>
        <dbReference type="ARBA" id="ARBA00009820"/>
    </source>
</evidence>
<dbReference type="InterPro" id="IPR029058">
    <property type="entry name" value="AB_hydrolase_fold"/>
</dbReference>
<dbReference type="Proteomes" id="UP000219329">
    <property type="component" value="Unassembled WGS sequence"/>
</dbReference>
<gene>
    <name evidence="3" type="ORF">CNF02_08765</name>
</gene>